<reference evidence="7" key="1">
    <citation type="journal article" date="2020" name="bioRxiv">
        <title>Historical genomics reveals the evolutionary mechanisms behind multiple outbreaks of the host-specific coffee wilt pathogen Fusarium xylarioides.</title>
        <authorList>
            <person name="Peck D."/>
            <person name="Nowell R.W."/>
            <person name="Flood J."/>
            <person name="Ryan M.J."/>
            <person name="Barraclough T.G."/>
        </authorList>
    </citation>
    <scope>NUCLEOTIDE SEQUENCE</scope>
    <source>
        <strain evidence="7">IMI 127659i</strain>
    </source>
</reference>
<evidence type="ECO:0000313" key="7">
    <source>
        <dbReference type="EMBL" id="KAG5770786.1"/>
    </source>
</evidence>
<dbReference type="Pfam" id="PF00891">
    <property type="entry name" value="Methyltransf_2"/>
    <property type="match status" value="1"/>
</dbReference>
<dbReference type="Gene3D" id="3.40.50.150">
    <property type="entry name" value="Vaccinia Virus protein VP39"/>
    <property type="match status" value="1"/>
</dbReference>
<evidence type="ECO:0000313" key="8">
    <source>
        <dbReference type="Proteomes" id="UP000750502"/>
    </source>
</evidence>
<dbReference type="PANTHER" id="PTHR43712:SF1">
    <property type="entry name" value="HYPOTHETICAL O-METHYLTRANSFERASE (EUROFUNG)-RELATED"/>
    <property type="match status" value="1"/>
</dbReference>
<organism evidence="7 8">
    <name type="scientific">Fusarium xylarioides</name>
    <dbReference type="NCBI Taxonomy" id="221167"/>
    <lineage>
        <taxon>Eukaryota</taxon>
        <taxon>Fungi</taxon>
        <taxon>Dikarya</taxon>
        <taxon>Ascomycota</taxon>
        <taxon>Pezizomycotina</taxon>
        <taxon>Sordariomycetes</taxon>
        <taxon>Hypocreomycetidae</taxon>
        <taxon>Hypocreales</taxon>
        <taxon>Nectriaceae</taxon>
        <taxon>Fusarium</taxon>
        <taxon>Fusarium fujikuroi species complex</taxon>
    </lineage>
</organism>
<dbReference type="Proteomes" id="UP000750502">
    <property type="component" value="Unassembled WGS sequence"/>
</dbReference>
<sequence length="411" mass="45640">MALPNKQEINNLVSSLNDAAKAYSDAPDLNGYMSRVQILEKARTLTNALITPDQKPNYHGLNIAELVAIRTFMKLKVLDAIPATGSISLRDLSQATGVQDSLLERMGRVLVASGFLDQTELDGGEYKHTKFSLAYILDKPAPGHLFLAMYDEWFKHMHNFDDYLVSKGKYEEPQDPLYNPYTAYWKQEGTPVWSIMMQNPERFQTFQTGMAGIDVAIPVTGHFDFSTLKNDSSDTDNATIELVDVGGGEGTVLNKILEAHPELSPKNCMLQERPEVIQLAKSKKTLPDDVQLVEYDFMTEQPVKGAKAYFMRMILHDYADAVGIQILTRLAEAMKPYSRVLICEMVLAPRVGEADFASAVLDQAVMTMGGKERTEAGFQKMFDASGLELVKTWRVPGVPGGCVEARLKGQA</sequence>
<dbReference type="EMBL" id="JADFTT010000051">
    <property type="protein sequence ID" value="KAG5770786.1"/>
    <property type="molecule type" value="Genomic_DNA"/>
</dbReference>
<evidence type="ECO:0000256" key="2">
    <source>
        <dbReference type="ARBA" id="ARBA00022679"/>
    </source>
</evidence>
<dbReference type="InterPro" id="IPR036390">
    <property type="entry name" value="WH_DNA-bd_sf"/>
</dbReference>
<dbReference type="Gene3D" id="1.10.10.10">
    <property type="entry name" value="Winged helix-like DNA-binding domain superfamily/Winged helix DNA-binding domain"/>
    <property type="match status" value="1"/>
</dbReference>
<evidence type="ECO:0000256" key="4">
    <source>
        <dbReference type="PIRSR" id="PIRSR005739-1"/>
    </source>
</evidence>
<evidence type="ECO:0000256" key="3">
    <source>
        <dbReference type="ARBA" id="ARBA00022691"/>
    </source>
</evidence>
<evidence type="ECO:0000256" key="1">
    <source>
        <dbReference type="ARBA" id="ARBA00022603"/>
    </source>
</evidence>
<dbReference type="GO" id="GO:0046983">
    <property type="term" value="F:protein dimerization activity"/>
    <property type="evidence" value="ECO:0007669"/>
    <property type="project" value="InterPro"/>
</dbReference>
<dbReference type="SUPFAM" id="SSF53335">
    <property type="entry name" value="S-adenosyl-L-methionine-dependent methyltransferases"/>
    <property type="match status" value="1"/>
</dbReference>
<dbReference type="InterPro" id="IPR016461">
    <property type="entry name" value="COMT-like"/>
</dbReference>
<dbReference type="GO" id="GO:0032259">
    <property type="term" value="P:methylation"/>
    <property type="evidence" value="ECO:0007669"/>
    <property type="project" value="UniProtKB-KW"/>
</dbReference>
<dbReference type="Pfam" id="PF08100">
    <property type="entry name" value="Dimerisation"/>
    <property type="match status" value="1"/>
</dbReference>
<evidence type="ECO:0000259" key="6">
    <source>
        <dbReference type="Pfam" id="PF08100"/>
    </source>
</evidence>
<dbReference type="SUPFAM" id="SSF46785">
    <property type="entry name" value="Winged helix' DNA-binding domain"/>
    <property type="match status" value="1"/>
</dbReference>
<keyword evidence="3" id="KW-0949">S-adenosyl-L-methionine</keyword>
<dbReference type="OrthoDB" id="1535081at2759"/>
<reference evidence="7" key="2">
    <citation type="submission" date="2020-10" db="EMBL/GenBank/DDBJ databases">
        <authorList>
            <person name="Peck L.D."/>
            <person name="Nowell R.W."/>
            <person name="Flood J."/>
            <person name="Ryan M.J."/>
            <person name="Barraclough T.G."/>
        </authorList>
    </citation>
    <scope>NUCLEOTIDE SEQUENCE</scope>
    <source>
        <strain evidence="7">IMI 127659i</strain>
    </source>
</reference>
<keyword evidence="1" id="KW-0489">Methyltransferase</keyword>
<keyword evidence="2" id="KW-0808">Transferase</keyword>
<dbReference type="GO" id="GO:0008171">
    <property type="term" value="F:O-methyltransferase activity"/>
    <property type="evidence" value="ECO:0007669"/>
    <property type="project" value="InterPro"/>
</dbReference>
<dbReference type="PANTHER" id="PTHR43712">
    <property type="entry name" value="PUTATIVE (AFU_ORTHOLOGUE AFUA_4G14580)-RELATED"/>
    <property type="match status" value="1"/>
</dbReference>
<evidence type="ECO:0008006" key="9">
    <source>
        <dbReference type="Google" id="ProtNLM"/>
    </source>
</evidence>
<protein>
    <recommendedName>
        <fullName evidence="9">O-methyltransferase domain-containing protein</fullName>
    </recommendedName>
</protein>
<evidence type="ECO:0000259" key="5">
    <source>
        <dbReference type="Pfam" id="PF00891"/>
    </source>
</evidence>
<comment type="caution">
    <text evidence="7">The sequence shown here is derived from an EMBL/GenBank/DDBJ whole genome shotgun (WGS) entry which is preliminary data.</text>
</comment>
<dbReference type="InterPro" id="IPR029063">
    <property type="entry name" value="SAM-dependent_MTases_sf"/>
</dbReference>
<accession>A0A9P7HZR2</accession>
<feature type="domain" description="O-methyltransferase dimerisation" evidence="6">
    <location>
        <begin position="68"/>
        <end position="135"/>
    </location>
</feature>
<dbReference type="AlphaFoldDB" id="A0A9P7HZR2"/>
<proteinExistence type="predicted"/>
<gene>
    <name evidence="7" type="ORF">H9Q72_002467</name>
</gene>
<feature type="active site" description="Proton acceptor" evidence="4">
    <location>
        <position position="316"/>
    </location>
</feature>
<dbReference type="InterPro" id="IPR036388">
    <property type="entry name" value="WH-like_DNA-bd_sf"/>
</dbReference>
<keyword evidence="8" id="KW-1185">Reference proteome</keyword>
<dbReference type="InterPro" id="IPR001077">
    <property type="entry name" value="COMT_C"/>
</dbReference>
<dbReference type="PIRSF" id="PIRSF005739">
    <property type="entry name" value="O-mtase"/>
    <property type="match status" value="1"/>
</dbReference>
<name>A0A9P7HZR2_9HYPO</name>
<feature type="domain" description="O-methyltransferase C-terminal" evidence="5">
    <location>
        <begin position="183"/>
        <end position="386"/>
    </location>
</feature>
<dbReference type="PROSITE" id="PS51683">
    <property type="entry name" value="SAM_OMT_II"/>
    <property type="match status" value="1"/>
</dbReference>
<dbReference type="InterPro" id="IPR012967">
    <property type="entry name" value="COMT_dimerisation"/>
</dbReference>